<feature type="transmembrane region" description="Helical" evidence="19">
    <location>
        <begin position="1922"/>
        <end position="1946"/>
    </location>
</feature>
<feature type="compositionally biased region" description="Polar residues" evidence="18">
    <location>
        <begin position="1364"/>
        <end position="1376"/>
    </location>
</feature>
<dbReference type="GO" id="GO:0000723">
    <property type="term" value="P:telomere maintenance"/>
    <property type="evidence" value="ECO:0007669"/>
    <property type="project" value="InterPro"/>
</dbReference>
<dbReference type="SUPFAM" id="SSF100939">
    <property type="entry name" value="SPOC domain-like"/>
    <property type="match status" value="1"/>
</dbReference>
<dbReference type="GO" id="GO:0006303">
    <property type="term" value="P:double-strand break repair via nonhomologous end joining"/>
    <property type="evidence" value="ECO:0007669"/>
    <property type="project" value="InterPro"/>
</dbReference>
<dbReference type="Pfam" id="PF03731">
    <property type="entry name" value="Ku_N"/>
    <property type="match status" value="1"/>
</dbReference>
<dbReference type="EMBL" id="JH432008">
    <property type="status" value="NOT_ANNOTATED_CDS"/>
    <property type="molecule type" value="Genomic_DNA"/>
</dbReference>
<keyword evidence="8" id="KW-0378">Hydrolase</keyword>
<dbReference type="Pfam" id="PF02735">
    <property type="entry name" value="Ku"/>
    <property type="match status" value="1"/>
</dbReference>
<feature type="compositionally biased region" description="Polar residues" evidence="18">
    <location>
        <begin position="1073"/>
        <end position="1100"/>
    </location>
</feature>
<dbReference type="SMART" id="SM00355">
    <property type="entry name" value="ZnF_C2H2"/>
    <property type="match status" value="6"/>
</dbReference>
<keyword evidence="12" id="KW-0238">DNA-binding</keyword>
<dbReference type="FunFam" id="1.10.1600.10:FF:000002">
    <property type="entry name" value="X-ray repair cross-complementing protein 5"/>
    <property type="match status" value="1"/>
</dbReference>
<dbReference type="Gene3D" id="3.40.50.410">
    <property type="entry name" value="von Willebrand factor, type A domain"/>
    <property type="match status" value="1"/>
</dbReference>
<feature type="region of interest" description="Disordered" evidence="18">
    <location>
        <begin position="1069"/>
        <end position="1113"/>
    </location>
</feature>
<evidence type="ECO:0000313" key="22">
    <source>
        <dbReference type="Proteomes" id="UP000014500"/>
    </source>
</evidence>
<feature type="region of interest" description="Disordered" evidence="18">
    <location>
        <begin position="1364"/>
        <end position="1482"/>
    </location>
</feature>
<dbReference type="InterPro" id="IPR005016">
    <property type="entry name" value="TDE1/TMS"/>
</dbReference>
<keyword evidence="11 19" id="KW-1133">Transmembrane helix</keyword>
<dbReference type="PROSITE" id="PS00028">
    <property type="entry name" value="ZINC_FINGER_C2H2_1"/>
    <property type="match status" value="3"/>
</dbReference>
<feature type="domain" description="C2H2-type" evidence="20">
    <location>
        <begin position="1027"/>
        <end position="1055"/>
    </location>
</feature>
<comment type="subcellular location">
    <subcellularLocation>
        <location evidence="2">Membrane</location>
        <topology evidence="2">Multi-pass membrane protein</topology>
    </subcellularLocation>
    <subcellularLocation>
        <location evidence="1">Nucleus</location>
    </subcellularLocation>
</comment>
<dbReference type="HOGENOM" id="CLU_234761_0_0_1"/>
<evidence type="ECO:0000256" key="3">
    <source>
        <dbReference type="ARBA" id="ARBA00006665"/>
    </source>
</evidence>
<keyword evidence="10" id="KW-0067">ATP-binding</keyword>
<dbReference type="InterPro" id="IPR013087">
    <property type="entry name" value="Znf_C2H2_type"/>
</dbReference>
<dbReference type="InterPro" id="IPR006164">
    <property type="entry name" value="DNA_bd_Ku70/Ku80"/>
</dbReference>
<keyword evidence="14" id="KW-0233">DNA recombination</keyword>
<name>T1JB52_STRMM</name>
<dbReference type="Pfam" id="PF03348">
    <property type="entry name" value="Serinc"/>
    <property type="match status" value="1"/>
</dbReference>
<feature type="compositionally biased region" description="Low complexity" evidence="18">
    <location>
        <begin position="1377"/>
        <end position="1407"/>
    </location>
</feature>
<dbReference type="Pfam" id="PF08785">
    <property type="entry name" value="Ku_PK_bind"/>
    <property type="match status" value="1"/>
</dbReference>
<keyword evidence="5 19" id="KW-0812">Transmembrane</keyword>
<accession>T1JB52</accession>
<feature type="transmembrane region" description="Helical" evidence="19">
    <location>
        <begin position="1814"/>
        <end position="1832"/>
    </location>
</feature>
<organism evidence="21 22">
    <name type="scientific">Strigamia maritima</name>
    <name type="common">European centipede</name>
    <name type="synonym">Geophilus maritimus</name>
    <dbReference type="NCBI Taxonomy" id="126957"/>
    <lineage>
        <taxon>Eukaryota</taxon>
        <taxon>Metazoa</taxon>
        <taxon>Ecdysozoa</taxon>
        <taxon>Arthropoda</taxon>
        <taxon>Myriapoda</taxon>
        <taxon>Chilopoda</taxon>
        <taxon>Pleurostigmophora</taxon>
        <taxon>Geophilomorpha</taxon>
        <taxon>Linotaeniidae</taxon>
        <taxon>Strigamia</taxon>
    </lineage>
</organism>
<feature type="compositionally biased region" description="Polar residues" evidence="18">
    <location>
        <begin position="1189"/>
        <end position="1198"/>
    </location>
</feature>
<keyword evidence="6" id="KW-0547">Nucleotide-binding</keyword>
<feature type="transmembrane region" description="Helical" evidence="19">
    <location>
        <begin position="1590"/>
        <end position="1612"/>
    </location>
</feature>
<keyword evidence="17" id="KW-0863">Zinc-finger</keyword>
<dbReference type="InterPro" id="IPR014893">
    <property type="entry name" value="Ku_PK_bind"/>
</dbReference>
<dbReference type="GO" id="GO:0006310">
    <property type="term" value="P:DNA recombination"/>
    <property type="evidence" value="ECO:0007669"/>
    <property type="project" value="UniProtKB-KW"/>
</dbReference>
<evidence type="ECO:0000256" key="5">
    <source>
        <dbReference type="ARBA" id="ARBA00022692"/>
    </source>
</evidence>
<feature type="transmembrane region" description="Helical" evidence="19">
    <location>
        <begin position="1624"/>
        <end position="1646"/>
    </location>
</feature>
<evidence type="ECO:0000256" key="13">
    <source>
        <dbReference type="ARBA" id="ARBA00023136"/>
    </source>
</evidence>
<dbReference type="SUPFAM" id="SSF101420">
    <property type="entry name" value="C-terminal domain of Ku80"/>
    <property type="match status" value="1"/>
</dbReference>
<proteinExistence type="inferred from homology"/>
<feature type="transmembrane region" description="Helical" evidence="19">
    <location>
        <begin position="1881"/>
        <end position="1902"/>
    </location>
</feature>
<evidence type="ECO:0000256" key="11">
    <source>
        <dbReference type="ARBA" id="ARBA00022989"/>
    </source>
</evidence>
<evidence type="ECO:0000256" key="15">
    <source>
        <dbReference type="ARBA" id="ARBA00023204"/>
    </source>
</evidence>
<dbReference type="CDD" id="cd00873">
    <property type="entry name" value="KU80"/>
    <property type="match status" value="1"/>
</dbReference>
<dbReference type="PANTHER" id="PTHR10383:SF9">
    <property type="entry name" value="SERINE INCORPORATOR, ISOFORM F"/>
    <property type="match status" value="1"/>
</dbReference>
<feature type="transmembrane region" description="Helical" evidence="19">
    <location>
        <begin position="1694"/>
        <end position="1720"/>
    </location>
</feature>
<protein>
    <recommendedName>
        <fullName evidence="20">C2H2-type domain-containing protein</fullName>
    </recommendedName>
</protein>
<evidence type="ECO:0000256" key="8">
    <source>
        <dbReference type="ARBA" id="ARBA00022801"/>
    </source>
</evidence>
<dbReference type="Proteomes" id="UP000014500">
    <property type="component" value="Unassembled WGS sequence"/>
</dbReference>
<feature type="transmembrane region" description="Helical" evidence="19">
    <location>
        <begin position="1652"/>
        <end position="1673"/>
    </location>
</feature>
<evidence type="ECO:0000256" key="7">
    <source>
        <dbReference type="ARBA" id="ARBA00022763"/>
    </source>
</evidence>
<evidence type="ECO:0000313" key="21">
    <source>
        <dbReference type="EnsemblMetazoa" id="SMAR010984-PA"/>
    </source>
</evidence>
<evidence type="ECO:0000256" key="9">
    <source>
        <dbReference type="ARBA" id="ARBA00022806"/>
    </source>
</evidence>
<sequence length="1952" mass="219302">MRLAAKISLKEYETLVLVLDVGPTMNETVPGENCTFFEQSIKCIEWIVQRKIFADSKDELALVLFGTRDTKNHLAEGAADDDQYQHVTEAIELKPANWSFLKNVKDVKLSSESGDFVDALVVALDLLYTQTQGKLVSSKKIVFFSNFGGDFNPDESKTIIKGLNNSHVNLNVIGPDLYDTDNTVNLSGKERHRNKAHELMKSILDHTQGESFSISDAIPQLMYFQTKEKRSMPWNVNLDIGEDLQIPISCFLKVQEFRPKSFKSCYARDIDAGLTTATSYHKNDEAQTEVEDTEINKAYKYGSTVVPFSKEDLDHMKYKNSKKCLSVMGFTKQENVKVHYYCGNGCRLIVARKDDEVAAAHALSALINALYETNMVAVVRYCYSDRSGPKMGFLSPIIKTKYEALVFILLPFIEDLRNFTFPSLTSVKTTDEQLKAMDELITSMDLCSEDGEEKLKSSSILNPNIQRCYQCVAHRALNPKDLLPKIEDRFLEKLTPRVEMVRDCKPIVDRLKRVFSVKVIEKRKKKREAFADLEEDGEENANKRPRLFDPSADGIADLIQGPVEFIGTVTPVQDFESLLQRKEKSTETLCREMQTVISNLVMKSFGAQLYDKALSCVKALREEACKVAFEQFNDFLEDIKSSFGSKGRKEFWNMLKQENITLISSVENPKSTVSTGDATEFLQEEEQASGVEKQVEDDGDDLVNLIQLYISQFVYCFRHRSFAMSGLDANPNPFTDEAHLGKPINIGISGIQQVLRCVKEGTAEVRDLIFNECELLFECRACRNLFRQLPNFLFHKREFCKKHFCESMMAFTADDVPEEVMVVQPESPKSNDNNEMEMEIMEEKPDDKEQGLSVDDVLPISVPKIYQPSVKLTQLKTEADEFPSADAIHYEKLTKMKSNAVPKKSLILLKTIQTNPNAMYQTMRDITKNEPTEDNAFSAAAATSLAEIRQQIEDAQTAVVIPEEIGISARKRRHDSDGTGSVILRLKNRIDCSIDDLTCLTCRIRYQSAKTLDFHMRSVHSDTRIYYPCPFCNTSFVQIWSVMRHITSIHKKSKEQSYKMKSMIKNRGFRKNQAVNVGQQRGKPSTSGTLDDKTTSTNGHNLKKNSKNMIPGETINSICKKQSLLLKKNAEDERKGSSDEKSAKNSVIHVCSKCGRSFARKSSQATHEKYCTLGNNDEVAGVQNVQTIKETQESNQRSNRPKRNAKKKQEADFVALTAPTYSRANVAKQGQQNENNLLQKLNMTSAALEKKVLAIINIKKLRCLKCNRRFSTFSNLRRHAAIHIGWNRYKCKYCEYQSYNRSDCRSHSQRNHLQGKYSSSHLDKFVVDLPAESPSLPSKKETLKSITMSKMDASPVATLKLSKINISSPDSQEGNTSYSSDSSENESSSPRRSPVASIPSSSNSSTPKRAKKSKEQCLYEGNDTMFSLKTRSGSYPKRDLLGKHLQNKSSDGRSCNSAPKRESTNSDEQPSTSNVNLVPTSPTRLKNSMTKVYNPRNKMGAALAACGLTQLACCCGSAACSLCCAACPSCKNSTSSRIMYAVMLLLGTITSCVMLSPGLQKSLQKVPFCTDESSVGSMKINCEGVVGYLAVYRLCFAMTLFFLFMALIMIGVKSSNDFRAGIQNGFWGIKFLVLIGAIVGAFFIPGAEFGNVWMYFGMIGGFLFILIQLILIIDFAHSWAENWVEKYEETQSKGWYAALLFVTFLNYALAITGIVLFYIYYTQPSECGLHKFFISFNLIFCVFASVLSILPRVQEAQPRSGLLQASVVTLYTMYLTWSAMSNQTDGRCKPDYNEILSPTAAPTATPKGSPSFDTVSIVGLVIWFCCVLYSSIRTATNSQVGKLTLTDKVLIKSESSGETSGAAVRDAEANKVWDNEEEGVAYSWSFFHLMFCLATLYVMMTLTNWFDPNSSLENINTNMASLWIKIISSWVCILLYTWTLLAPLILRDRSFT</sequence>
<feature type="compositionally biased region" description="Polar residues" evidence="18">
    <location>
        <begin position="1447"/>
        <end position="1457"/>
    </location>
</feature>
<feature type="domain" description="C2H2-type" evidence="20">
    <location>
        <begin position="1149"/>
        <end position="1177"/>
    </location>
</feature>
<evidence type="ECO:0000256" key="1">
    <source>
        <dbReference type="ARBA" id="ARBA00004123"/>
    </source>
</evidence>
<dbReference type="InterPro" id="IPR005161">
    <property type="entry name" value="Ku_N"/>
</dbReference>
<feature type="transmembrane region" description="Helical" evidence="19">
    <location>
        <begin position="1538"/>
        <end position="1556"/>
    </location>
</feature>
<dbReference type="GO" id="GO:0003678">
    <property type="term" value="F:DNA helicase activity"/>
    <property type="evidence" value="ECO:0007669"/>
    <property type="project" value="InterPro"/>
</dbReference>
<evidence type="ECO:0000256" key="2">
    <source>
        <dbReference type="ARBA" id="ARBA00004141"/>
    </source>
</evidence>
<dbReference type="GO" id="GO:0042162">
    <property type="term" value="F:telomeric DNA binding"/>
    <property type="evidence" value="ECO:0007669"/>
    <property type="project" value="InterPro"/>
</dbReference>
<dbReference type="eggNOG" id="KOG2592">
    <property type="taxonomic scope" value="Eukaryota"/>
</dbReference>
<keyword evidence="17" id="KW-0479">Metal-binding</keyword>
<dbReference type="SUPFAM" id="SSF57667">
    <property type="entry name" value="beta-beta-alpha zinc fingers"/>
    <property type="match status" value="2"/>
</dbReference>
<dbReference type="Gene3D" id="1.25.40.240">
    <property type="entry name" value="Ku, C-terminal domain"/>
    <property type="match status" value="1"/>
</dbReference>
<dbReference type="Gene3D" id="3.30.160.60">
    <property type="entry name" value="Classic Zinc Finger"/>
    <property type="match status" value="2"/>
</dbReference>
<keyword evidence="16" id="KW-0539">Nucleus</keyword>
<dbReference type="GO" id="GO:0016787">
    <property type="term" value="F:hydrolase activity"/>
    <property type="evidence" value="ECO:0007669"/>
    <property type="project" value="UniProtKB-KW"/>
</dbReference>
<dbReference type="GO" id="GO:0043564">
    <property type="term" value="C:Ku70:Ku80 complex"/>
    <property type="evidence" value="ECO:0007669"/>
    <property type="project" value="InterPro"/>
</dbReference>
<keyword evidence="22" id="KW-1185">Reference proteome</keyword>
<feature type="domain" description="C2H2-type" evidence="20">
    <location>
        <begin position="1261"/>
        <end position="1288"/>
    </location>
</feature>
<dbReference type="InterPro" id="IPR005160">
    <property type="entry name" value="Ku_C"/>
</dbReference>
<evidence type="ECO:0000256" key="18">
    <source>
        <dbReference type="SAM" id="MobiDB-lite"/>
    </source>
</evidence>
<evidence type="ECO:0000256" key="12">
    <source>
        <dbReference type="ARBA" id="ARBA00023125"/>
    </source>
</evidence>
<dbReference type="InterPro" id="IPR036465">
    <property type="entry name" value="vWFA_dom_sf"/>
</dbReference>
<evidence type="ECO:0000256" key="14">
    <source>
        <dbReference type="ARBA" id="ARBA00023172"/>
    </source>
</evidence>
<dbReference type="GO" id="GO:0005524">
    <property type="term" value="F:ATP binding"/>
    <property type="evidence" value="ECO:0007669"/>
    <property type="project" value="UniProtKB-KW"/>
</dbReference>
<dbReference type="InterPro" id="IPR024193">
    <property type="entry name" value="Ku80"/>
</dbReference>
<evidence type="ECO:0000256" key="6">
    <source>
        <dbReference type="ARBA" id="ARBA00022741"/>
    </source>
</evidence>
<dbReference type="InterPro" id="IPR016194">
    <property type="entry name" value="SPOC-like_C_dom_sf"/>
</dbReference>
<dbReference type="PANTHER" id="PTHR10383">
    <property type="entry name" value="SERINE INCORPORATOR"/>
    <property type="match status" value="1"/>
</dbReference>
<dbReference type="eggNOG" id="KOG2326">
    <property type="taxonomic scope" value="Eukaryota"/>
</dbReference>
<comment type="similarity">
    <text evidence="4">Belongs to the ku80 family.</text>
</comment>
<keyword evidence="15" id="KW-0234">DNA repair</keyword>
<feature type="compositionally biased region" description="Polar residues" evidence="18">
    <location>
        <begin position="1424"/>
        <end position="1433"/>
    </location>
</feature>
<comment type="similarity">
    <text evidence="3">Belongs to the TDE1 family.</text>
</comment>
<evidence type="ECO:0000259" key="20">
    <source>
        <dbReference type="PROSITE" id="PS50157"/>
    </source>
</evidence>
<dbReference type="GO" id="GO:0016020">
    <property type="term" value="C:membrane"/>
    <property type="evidence" value="ECO:0007669"/>
    <property type="project" value="UniProtKB-SubCell"/>
</dbReference>
<reference evidence="21" key="2">
    <citation type="submission" date="2015-02" db="UniProtKB">
        <authorList>
            <consortium name="EnsemblMetazoa"/>
        </authorList>
    </citation>
    <scope>IDENTIFICATION</scope>
</reference>
<evidence type="ECO:0000256" key="17">
    <source>
        <dbReference type="PROSITE-ProRule" id="PRU00042"/>
    </source>
</evidence>
<keyword evidence="17" id="KW-0862">Zinc</keyword>
<dbReference type="Pfam" id="PF03730">
    <property type="entry name" value="Ku_C"/>
    <property type="match status" value="1"/>
</dbReference>
<dbReference type="InterPro" id="IPR036236">
    <property type="entry name" value="Znf_C2H2_sf"/>
</dbReference>
<feature type="region of interest" description="Disordered" evidence="18">
    <location>
        <begin position="1189"/>
        <end position="1210"/>
    </location>
</feature>
<dbReference type="Gene3D" id="2.40.290.10">
    <property type="match status" value="1"/>
</dbReference>
<dbReference type="PROSITE" id="PS50157">
    <property type="entry name" value="ZINC_FINGER_C2H2_2"/>
    <property type="match status" value="4"/>
</dbReference>
<dbReference type="SMART" id="SM00559">
    <property type="entry name" value="Ku78"/>
    <property type="match status" value="1"/>
</dbReference>
<dbReference type="FunFam" id="2.40.290.10:FF:000005">
    <property type="entry name" value="X-ray repair cross-complementing protein 5"/>
    <property type="match status" value="1"/>
</dbReference>
<evidence type="ECO:0000256" key="16">
    <source>
        <dbReference type="ARBA" id="ARBA00023242"/>
    </source>
</evidence>
<keyword evidence="7" id="KW-0227">DNA damage</keyword>
<feature type="transmembrane region" description="Helical" evidence="19">
    <location>
        <begin position="1762"/>
        <end position="1780"/>
    </location>
</feature>
<evidence type="ECO:0000256" key="19">
    <source>
        <dbReference type="SAM" id="Phobius"/>
    </source>
</evidence>
<dbReference type="Gene3D" id="1.10.1600.10">
    <property type="match status" value="1"/>
</dbReference>
<reference evidence="22" key="1">
    <citation type="submission" date="2011-05" db="EMBL/GenBank/DDBJ databases">
        <authorList>
            <person name="Richards S.R."/>
            <person name="Qu J."/>
            <person name="Jiang H."/>
            <person name="Jhangiani S.N."/>
            <person name="Agravi P."/>
            <person name="Goodspeed R."/>
            <person name="Gross S."/>
            <person name="Mandapat C."/>
            <person name="Jackson L."/>
            <person name="Mathew T."/>
            <person name="Pu L."/>
            <person name="Thornton R."/>
            <person name="Saada N."/>
            <person name="Wilczek-Boney K.B."/>
            <person name="Lee S."/>
            <person name="Kovar C."/>
            <person name="Wu Y."/>
            <person name="Scherer S.E."/>
            <person name="Worley K.C."/>
            <person name="Muzny D.M."/>
            <person name="Gibbs R."/>
        </authorList>
    </citation>
    <scope>NUCLEOTIDE SEQUENCE</scope>
    <source>
        <strain evidence="22">Brora</strain>
    </source>
</reference>
<keyword evidence="9" id="KW-0347">Helicase</keyword>
<feature type="compositionally biased region" description="Polar residues" evidence="18">
    <location>
        <begin position="1466"/>
        <end position="1482"/>
    </location>
</feature>
<dbReference type="EnsemblMetazoa" id="SMAR010984-RA">
    <property type="protein sequence ID" value="SMAR010984-PA"/>
    <property type="gene ID" value="SMAR010984"/>
</dbReference>
<dbReference type="GO" id="GO:0008270">
    <property type="term" value="F:zinc ion binding"/>
    <property type="evidence" value="ECO:0007669"/>
    <property type="project" value="UniProtKB-KW"/>
</dbReference>
<keyword evidence="13 19" id="KW-0472">Membrane</keyword>
<evidence type="ECO:0000256" key="10">
    <source>
        <dbReference type="ARBA" id="ARBA00022840"/>
    </source>
</evidence>
<dbReference type="Pfam" id="PF00096">
    <property type="entry name" value="zf-C2H2"/>
    <property type="match status" value="1"/>
</dbReference>
<evidence type="ECO:0000256" key="4">
    <source>
        <dbReference type="ARBA" id="ARBA00007726"/>
    </source>
</evidence>
<dbReference type="GO" id="GO:0003684">
    <property type="term" value="F:damaged DNA binding"/>
    <property type="evidence" value="ECO:0007669"/>
    <property type="project" value="InterPro"/>
</dbReference>
<feature type="transmembrane region" description="Helical" evidence="19">
    <location>
        <begin position="1732"/>
        <end position="1750"/>
    </location>
</feature>
<dbReference type="eggNOG" id="KOG1721">
    <property type="taxonomic scope" value="Eukaryota"/>
</dbReference>
<dbReference type="SUPFAM" id="SSF53300">
    <property type="entry name" value="vWA-like"/>
    <property type="match status" value="1"/>
</dbReference>
<feature type="transmembrane region" description="Helical" evidence="19">
    <location>
        <begin position="1499"/>
        <end position="1526"/>
    </location>
</feature>
<dbReference type="InterPro" id="IPR036494">
    <property type="entry name" value="Ku_C_sf"/>
</dbReference>
<feature type="domain" description="C2H2-type" evidence="20">
    <location>
        <begin position="997"/>
        <end position="1025"/>
    </location>
</feature>
<dbReference type="STRING" id="126957.T1JB52"/>